<evidence type="ECO:0000313" key="4">
    <source>
        <dbReference type="EMBL" id="RKO24500.1"/>
    </source>
</evidence>
<protein>
    <submittedName>
        <fullName evidence="4">Phage major capsid protein</fullName>
    </submittedName>
</protein>
<comment type="subcellular location">
    <subcellularLocation>
        <location evidence="1">Virion</location>
    </subcellularLocation>
</comment>
<dbReference type="RefSeq" id="WP_120692224.1">
    <property type="nucleotide sequence ID" value="NZ_RBNH01000006.1"/>
</dbReference>
<feature type="region of interest" description="Disordered" evidence="2">
    <location>
        <begin position="69"/>
        <end position="90"/>
    </location>
</feature>
<dbReference type="Gene3D" id="3.30.2400.10">
    <property type="entry name" value="Major capsid protein gp5"/>
    <property type="match status" value="1"/>
</dbReference>
<dbReference type="InterPro" id="IPR054612">
    <property type="entry name" value="Phage_capsid-like_C"/>
</dbReference>
<dbReference type="NCBIfam" id="TIGR01554">
    <property type="entry name" value="major_cap_HK97"/>
    <property type="match status" value="1"/>
</dbReference>
<dbReference type="InterPro" id="IPR024455">
    <property type="entry name" value="Phage_capsid"/>
</dbReference>
<name>A0A3B0FX46_PSEPS</name>
<evidence type="ECO:0000256" key="1">
    <source>
        <dbReference type="ARBA" id="ARBA00004328"/>
    </source>
</evidence>
<sequence length="446" mass="47513">MSKKLLAQLAEKRKAAHTKATALLNAAESETRDLTPTEAQEFEGLMTEIDAYRSQAERLEAFEADVRSTEQSLSRIPGGPGSGTEARGVDRSAQWVRTNTMAPAALRSGERFTEHSVVQGSAQRSQGAEAAVLAQYSGMGEMIRALATTGGGTAVIPTTWAGQMIDLARNQSAVMQAGASIIPMDDKIVQIGRLTADPTAAFRAENSLIAASDPTFDNVTLEAKTLSAEVIGSMEWFQDADNAESLVVNALSKALAQRIDLVALYGGITSGAGTINLPTPPNPRGVLAALNATLAANVLGNGANGTTQTAASYWSEVLDTIYTVRDRNEDPTALIWNTKLGRQYAKATDTTGQPLQLPADVEDLPRYSSNQIPTYTQGTMASRATDLFVGDWSQLLIGQRLAPTVKVLTERYAEYGQIGIIIHWRGDVQPARPGAFAVYKAIQGAA</sequence>
<dbReference type="EMBL" id="RBNH01000006">
    <property type="protein sequence ID" value="RKO24500.1"/>
    <property type="molecule type" value="Genomic_DNA"/>
</dbReference>
<organism evidence="4 5">
    <name type="scientific">Pseudarthrobacter phenanthrenivorans</name>
    <name type="common">Arthrobacter phenanthrenivorans</name>
    <dbReference type="NCBI Taxonomy" id="361575"/>
    <lineage>
        <taxon>Bacteria</taxon>
        <taxon>Bacillati</taxon>
        <taxon>Actinomycetota</taxon>
        <taxon>Actinomycetes</taxon>
        <taxon>Micrococcales</taxon>
        <taxon>Micrococcaceae</taxon>
        <taxon>Pseudarthrobacter</taxon>
    </lineage>
</organism>
<evidence type="ECO:0000259" key="3">
    <source>
        <dbReference type="Pfam" id="PF05065"/>
    </source>
</evidence>
<evidence type="ECO:0000256" key="2">
    <source>
        <dbReference type="SAM" id="MobiDB-lite"/>
    </source>
</evidence>
<dbReference type="Proteomes" id="UP000273159">
    <property type="component" value="Unassembled WGS sequence"/>
</dbReference>
<gene>
    <name evidence="4" type="ORF">D7Z96_08705</name>
</gene>
<feature type="domain" description="Phage capsid-like C-terminal" evidence="3">
    <location>
        <begin position="152"/>
        <end position="440"/>
    </location>
</feature>
<dbReference type="AlphaFoldDB" id="A0A3B0FX46"/>
<dbReference type="Pfam" id="PF05065">
    <property type="entry name" value="Phage_capsid"/>
    <property type="match status" value="1"/>
</dbReference>
<dbReference type="SUPFAM" id="SSF56563">
    <property type="entry name" value="Major capsid protein gp5"/>
    <property type="match status" value="1"/>
</dbReference>
<accession>A0A3B0FX46</accession>
<reference evidence="4 5" key="1">
    <citation type="submission" date="2018-10" db="EMBL/GenBank/DDBJ databases">
        <title>Genome-guide identification and characterization of bacteria that degrade polycyclic aromatic hydrocarbons and resist hexavalent chromium simultaneously.</title>
        <authorList>
            <person name="Feng H."/>
        </authorList>
    </citation>
    <scope>NUCLEOTIDE SEQUENCE [LARGE SCALE GENOMIC DNA]</scope>
    <source>
        <strain evidence="4 5">J015</strain>
    </source>
</reference>
<comment type="caution">
    <text evidence="4">The sequence shown here is derived from an EMBL/GenBank/DDBJ whole genome shotgun (WGS) entry which is preliminary data.</text>
</comment>
<proteinExistence type="predicted"/>
<evidence type="ECO:0000313" key="5">
    <source>
        <dbReference type="Proteomes" id="UP000273159"/>
    </source>
</evidence>
<reference evidence="5" key="2">
    <citation type="submission" date="2018-10" db="EMBL/GenBank/DDBJ databases">
        <authorList>
            <person name="Wang Y."/>
            <person name="Wang J."/>
            <person name="Yang X."/>
            <person name="Wang Z."/>
            <person name="Huang Y."/>
        </authorList>
    </citation>
    <scope>NUCLEOTIDE SEQUENCE [LARGE SCALE GENOMIC DNA]</scope>
    <source>
        <strain evidence="5">J015</strain>
    </source>
</reference>